<name>A0A2I1GQS3_9GLOM</name>
<keyword evidence="2" id="KW-1185">Reference proteome</keyword>
<comment type="caution">
    <text evidence="1">The sequence shown here is derived from an EMBL/GenBank/DDBJ whole genome shotgun (WGS) entry which is preliminary data.</text>
</comment>
<dbReference type="EMBL" id="LLXI01000694">
    <property type="protein sequence ID" value="PKY49003.1"/>
    <property type="molecule type" value="Genomic_DNA"/>
</dbReference>
<organism evidence="1 2">
    <name type="scientific">Rhizophagus irregularis</name>
    <dbReference type="NCBI Taxonomy" id="588596"/>
    <lineage>
        <taxon>Eukaryota</taxon>
        <taxon>Fungi</taxon>
        <taxon>Fungi incertae sedis</taxon>
        <taxon>Mucoromycota</taxon>
        <taxon>Glomeromycotina</taxon>
        <taxon>Glomeromycetes</taxon>
        <taxon>Glomerales</taxon>
        <taxon>Glomeraceae</taxon>
        <taxon>Rhizophagus</taxon>
    </lineage>
</organism>
<gene>
    <name evidence="1" type="ORF">RhiirA4_526575</name>
</gene>
<dbReference type="Proteomes" id="UP000234323">
    <property type="component" value="Unassembled WGS sequence"/>
</dbReference>
<proteinExistence type="predicted"/>
<evidence type="ECO:0000313" key="2">
    <source>
        <dbReference type="Proteomes" id="UP000234323"/>
    </source>
</evidence>
<sequence length="249" mass="28622">MCTANPTYPITLSDFTTFSSIKYNTLPEVEVASEILQQQHPNFTELLDKIFSLTKEYSIDLGVRLIHKHMQIEEGKVMIEKFQFHQKSPAFVTSADFPNDQIYPSSWLLEDDSKLLVFEYSTDPRVKHTFEKIIQVPSVFLEICKLIREYHLEDFFAPCITGRDSLKFFEIGNGFLEATCPETKVSILKKRPHDYNGKIVHALWAYPVDKYCFSGEYKKSNQDDSNAFGCSNCVSCSTCYTCSHCTFSC</sequence>
<protein>
    <submittedName>
        <fullName evidence="1">Uncharacterized protein</fullName>
    </submittedName>
</protein>
<reference evidence="1 2" key="1">
    <citation type="submission" date="2015-10" db="EMBL/GenBank/DDBJ databases">
        <title>Genome analyses suggest a sexual origin of heterokaryosis in a supposedly ancient asexual fungus.</title>
        <authorList>
            <person name="Ropars J."/>
            <person name="Sedzielewska K."/>
            <person name="Noel J."/>
            <person name="Charron P."/>
            <person name="Farinelli L."/>
            <person name="Marton T."/>
            <person name="Kruger M."/>
            <person name="Pelin A."/>
            <person name="Brachmann A."/>
            <person name="Corradi N."/>
        </authorList>
    </citation>
    <scope>NUCLEOTIDE SEQUENCE [LARGE SCALE GENOMIC DNA]</scope>
    <source>
        <strain evidence="1 2">A4</strain>
    </source>
</reference>
<accession>A0A2I1GQS3</accession>
<dbReference type="VEuPathDB" id="FungiDB:RhiirA1_388667"/>
<dbReference type="VEuPathDB" id="FungiDB:RhiirFUN_013720"/>
<dbReference type="OrthoDB" id="2322999at2759"/>
<evidence type="ECO:0000313" key="1">
    <source>
        <dbReference type="EMBL" id="PKY49003.1"/>
    </source>
</evidence>
<dbReference type="VEuPathDB" id="FungiDB:FUN_015717"/>
<dbReference type="AlphaFoldDB" id="A0A2I1GQS3"/>